<keyword evidence="6 11" id="KW-0812">Transmembrane</keyword>
<evidence type="ECO:0000256" key="8">
    <source>
        <dbReference type="ARBA" id="ARBA00022989"/>
    </source>
</evidence>
<evidence type="ECO:0000256" key="5">
    <source>
        <dbReference type="ARBA" id="ARBA00017467"/>
    </source>
</evidence>
<evidence type="ECO:0000256" key="1">
    <source>
        <dbReference type="ARBA" id="ARBA00004389"/>
    </source>
</evidence>
<keyword evidence="9 11" id="KW-0472">Membrane</keyword>
<feature type="transmembrane region" description="Helical" evidence="11">
    <location>
        <begin position="155"/>
        <end position="175"/>
    </location>
</feature>
<evidence type="ECO:0000256" key="3">
    <source>
        <dbReference type="ARBA" id="ARBA00009731"/>
    </source>
</evidence>
<comment type="caution">
    <text evidence="12">The sequence shown here is derived from an EMBL/GenBank/DDBJ whole genome shotgun (WGS) entry which is preliminary data.</text>
</comment>
<reference evidence="12 13" key="1">
    <citation type="submission" date="2017-06" db="EMBL/GenBank/DDBJ databases">
        <title>Ant-infecting Ophiocordyceps genomes reveal a high diversity of potential behavioral manipulation genes and a possible major role for enterotoxins.</title>
        <authorList>
            <person name="De Bekker C."/>
            <person name="Evans H.C."/>
            <person name="Brachmann A."/>
            <person name="Hughes D.P."/>
        </authorList>
    </citation>
    <scope>NUCLEOTIDE SEQUENCE [LARGE SCALE GENOMIC DNA]</scope>
    <source>
        <strain evidence="12 13">Map16</strain>
    </source>
</reference>
<evidence type="ECO:0000256" key="4">
    <source>
        <dbReference type="ARBA" id="ARBA00011335"/>
    </source>
</evidence>
<evidence type="ECO:0000256" key="7">
    <source>
        <dbReference type="ARBA" id="ARBA00022824"/>
    </source>
</evidence>
<dbReference type="Pfam" id="PF08660">
    <property type="entry name" value="Alg14"/>
    <property type="match status" value="1"/>
</dbReference>
<evidence type="ECO:0000313" key="13">
    <source>
        <dbReference type="Proteomes" id="UP000226431"/>
    </source>
</evidence>
<name>A0A2C5YZ01_9HYPO</name>
<dbReference type="PANTHER" id="PTHR12154">
    <property type="entry name" value="GLYCOSYL TRANSFERASE-RELATED"/>
    <property type="match status" value="1"/>
</dbReference>
<organism evidence="12 13">
    <name type="scientific">Ophiocordyceps camponoti-rufipedis</name>
    <dbReference type="NCBI Taxonomy" id="2004952"/>
    <lineage>
        <taxon>Eukaryota</taxon>
        <taxon>Fungi</taxon>
        <taxon>Dikarya</taxon>
        <taxon>Ascomycota</taxon>
        <taxon>Pezizomycotina</taxon>
        <taxon>Sordariomycetes</taxon>
        <taxon>Hypocreomycetidae</taxon>
        <taxon>Hypocreales</taxon>
        <taxon>Ophiocordycipitaceae</taxon>
        <taxon>Ophiocordyceps</taxon>
    </lineage>
</organism>
<dbReference type="OrthoDB" id="17098at2759"/>
<comment type="similarity">
    <text evidence="3 11">Belongs to the ALG14 family.</text>
</comment>
<protein>
    <recommendedName>
        <fullName evidence="5 11">UDP-N-acetylglucosamine transferase subunit ALG14</fullName>
    </recommendedName>
    <alternativeName>
        <fullName evidence="10 11">Asparagine-linked glycosylation protein 14</fullName>
    </alternativeName>
</protein>
<comment type="function">
    <text evidence="11">Involved in protein N-glycosylation. Essential for the second step of the dolichol-linked oligosaccharide pathway. Anchors the catalytic subunit ALG13 to the ER.</text>
</comment>
<dbReference type="GO" id="GO:0043541">
    <property type="term" value="C:UDP-N-acetylglucosamine transferase complex"/>
    <property type="evidence" value="ECO:0007669"/>
    <property type="project" value="TreeGrafter"/>
</dbReference>
<dbReference type="InterPro" id="IPR013969">
    <property type="entry name" value="Oligosacch_biosynth_Alg14"/>
</dbReference>
<comment type="subunit">
    <text evidence="4 11">Heterodimer with ALG13 to form a functional enzyme.</text>
</comment>
<accession>A0A2C5YZ01</accession>
<keyword evidence="13" id="KW-1185">Reference proteome</keyword>
<dbReference type="EMBL" id="NJES01000377">
    <property type="protein sequence ID" value="PHH72986.1"/>
    <property type="molecule type" value="Genomic_DNA"/>
</dbReference>
<dbReference type="AlphaFoldDB" id="A0A2C5YZ01"/>
<evidence type="ECO:0000313" key="12">
    <source>
        <dbReference type="EMBL" id="PHH72986.1"/>
    </source>
</evidence>
<comment type="caution">
    <text evidence="11">Lacks conserved residue(s) required for the propagation of feature annotation.</text>
</comment>
<sequence>MSASAMRRSSGPAAASLAAGLFIVRLSPQSILVKTSLAVAIAIAIFVTLLRHRRFARWPSRSAPVVPAAQRPDYHLFVLGSGGHTKEMLMMMDDGFCGMARLHRRYLLSSGDRVSRHQLEDYEARLTGLCCDAGTEAGTYDVRTVIRARRVHQSLLTTPLTALASVAAIVSILLSPPANATGRAVKLPTLVFSNGPGTGFCVALAVHLLKVFCVVPDDVMRFVYIESWARISSLSLTARLLRRLGIADALYVQHAEVAAKYGLPCAGEMVLNARRLED</sequence>
<dbReference type="GO" id="GO:0031965">
    <property type="term" value="C:nuclear membrane"/>
    <property type="evidence" value="ECO:0007669"/>
    <property type="project" value="UniProtKB-SubCell"/>
</dbReference>
<dbReference type="STRING" id="2004952.A0A2C5YZ01"/>
<evidence type="ECO:0000256" key="10">
    <source>
        <dbReference type="ARBA" id="ARBA00032062"/>
    </source>
</evidence>
<proteinExistence type="inferred from homology"/>
<dbReference type="GO" id="GO:0004577">
    <property type="term" value="F:N-acetylglucosaminyldiphosphodolichol N-acetylglucosaminyltransferase activity"/>
    <property type="evidence" value="ECO:0007669"/>
    <property type="project" value="TreeGrafter"/>
</dbReference>
<evidence type="ECO:0000256" key="11">
    <source>
        <dbReference type="RuleBase" id="RU362127"/>
    </source>
</evidence>
<feature type="transmembrane region" description="Helical" evidence="11">
    <location>
        <begin position="36"/>
        <end position="52"/>
    </location>
</feature>
<evidence type="ECO:0000256" key="6">
    <source>
        <dbReference type="ARBA" id="ARBA00022692"/>
    </source>
</evidence>
<dbReference type="GO" id="GO:0006488">
    <property type="term" value="P:dolichol-linked oligosaccharide biosynthetic process"/>
    <property type="evidence" value="ECO:0007669"/>
    <property type="project" value="InterPro"/>
</dbReference>
<evidence type="ECO:0000256" key="2">
    <source>
        <dbReference type="ARBA" id="ARBA00004590"/>
    </source>
</evidence>
<evidence type="ECO:0000256" key="9">
    <source>
        <dbReference type="ARBA" id="ARBA00023136"/>
    </source>
</evidence>
<keyword evidence="8 11" id="KW-1133">Transmembrane helix</keyword>
<comment type="subcellular location">
    <subcellularLocation>
        <location evidence="1 11">Endoplasmic reticulum membrane</location>
        <topology evidence="1 11">Single-pass membrane protein</topology>
    </subcellularLocation>
    <subcellularLocation>
        <location evidence="2">Nucleus membrane</location>
        <topology evidence="2">Single-pass membrane protein</topology>
    </subcellularLocation>
</comment>
<keyword evidence="7 11" id="KW-0256">Endoplasmic reticulum</keyword>
<dbReference type="Proteomes" id="UP000226431">
    <property type="component" value="Unassembled WGS sequence"/>
</dbReference>
<gene>
    <name evidence="11" type="primary">ALG14</name>
    <name evidence="12" type="ORF">CDD80_4107</name>
</gene>
<feature type="transmembrane region" description="Helical" evidence="11">
    <location>
        <begin position="195"/>
        <end position="215"/>
    </location>
</feature>
<dbReference type="PANTHER" id="PTHR12154:SF4">
    <property type="entry name" value="UDP-N-ACETYLGLUCOSAMINE TRANSFERASE SUBUNIT ALG14 HOMOLOG"/>
    <property type="match status" value="1"/>
</dbReference>